<feature type="region of interest" description="Disordered" evidence="1">
    <location>
        <begin position="1558"/>
        <end position="1587"/>
    </location>
</feature>
<evidence type="ECO:0000256" key="2">
    <source>
        <dbReference type="SAM" id="SignalP"/>
    </source>
</evidence>
<reference evidence="3 4" key="1">
    <citation type="submission" date="2017-03" db="EMBL/GenBank/DDBJ databases">
        <title>Genome of the blue death feigning beetle - Asbolus verrucosus.</title>
        <authorList>
            <person name="Rider S.D."/>
        </authorList>
    </citation>
    <scope>NUCLEOTIDE SEQUENCE [LARGE SCALE GENOMIC DNA]</scope>
    <source>
        <strain evidence="3">Butters</strain>
        <tissue evidence="3">Head and leg muscle</tissue>
    </source>
</reference>
<protein>
    <submittedName>
        <fullName evidence="3">Mucin-4</fullName>
    </submittedName>
</protein>
<feature type="compositionally biased region" description="Polar residues" evidence="1">
    <location>
        <begin position="527"/>
        <end position="561"/>
    </location>
</feature>
<feature type="compositionally biased region" description="Low complexity" evidence="1">
    <location>
        <begin position="1148"/>
        <end position="1170"/>
    </location>
</feature>
<feature type="region of interest" description="Disordered" evidence="1">
    <location>
        <begin position="520"/>
        <end position="561"/>
    </location>
</feature>
<feature type="compositionally biased region" description="Basic residues" evidence="1">
    <location>
        <begin position="1274"/>
        <end position="1284"/>
    </location>
</feature>
<proteinExistence type="predicted"/>
<feature type="region of interest" description="Disordered" evidence="1">
    <location>
        <begin position="1251"/>
        <end position="1340"/>
    </location>
</feature>
<accession>A0A482WDZ3</accession>
<organism evidence="3 4">
    <name type="scientific">Asbolus verrucosus</name>
    <name type="common">Desert ironclad beetle</name>
    <dbReference type="NCBI Taxonomy" id="1661398"/>
    <lineage>
        <taxon>Eukaryota</taxon>
        <taxon>Metazoa</taxon>
        <taxon>Ecdysozoa</taxon>
        <taxon>Arthropoda</taxon>
        <taxon>Hexapoda</taxon>
        <taxon>Insecta</taxon>
        <taxon>Pterygota</taxon>
        <taxon>Neoptera</taxon>
        <taxon>Endopterygota</taxon>
        <taxon>Coleoptera</taxon>
        <taxon>Polyphaga</taxon>
        <taxon>Cucujiformia</taxon>
        <taxon>Tenebrionidae</taxon>
        <taxon>Pimeliinae</taxon>
        <taxon>Asbolus</taxon>
    </lineage>
</organism>
<evidence type="ECO:0000313" key="4">
    <source>
        <dbReference type="Proteomes" id="UP000292052"/>
    </source>
</evidence>
<feature type="region of interest" description="Disordered" evidence="1">
    <location>
        <begin position="1529"/>
        <end position="1548"/>
    </location>
</feature>
<feature type="compositionally biased region" description="Polar residues" evidence="1">
    <location>
        <begin position="1285"/>
        <end position="1299"/>
    </location>
</feature>
<keyword evidence="2" id="KW-0732">Signal</keyword>
<evidence type="ECO:0000256" key="1">
    <source>
        <dbReference type="SAM" id="MobiDB-lite"/>
    </source>
</evidence>
<dbReference type="OrthoDB" id="6382824at2759"/>
<feature type="chain" id="PRO_5019805298" evidence="2">
    <location>
        <begin position="26"/>
        <end position="1626"/>
    </location>
</feature>
<feature type="region of interest" description="Disordered" evidence="1">
    <location>
        <begin position="59"/>
        <end position="98"/>
    </location>
</feature>
<name>A0A482WDZ3_ASBVE</name>
<evidence type="ECO:0000313" key="3">
    <source>
        <dbReference type="EMBL" id="RZC42673.1"/>
    </source>
</evidence>
<dbReference type="EMBL" id="QDEB01006123">
    <property type="protein sequence ID" value="RZC42673.1"/>
    <property type="molecule type" value="Genomic_DNA"/>
</dbReference>
<gene>
    <name evidence="3" type="ORF">BDFB_001476</name>
</gene>
<comment type="caution">
    <text evidence="3">The sequence shown here is derived from an EMBL/GenBank/DDBJ whole genome shotgun (WGS) entry which is preliminary data.</text>
</comment>
<dbReference type="Proteomes" id="UP000292052">
    <property type="component" value="Unassembled WGS sequence"/>
</dbReference>
<feature type="region of interest" description="Disordered" evidence="1">
    <location>
        <begin position="907"/>
        <end position="957"/>
    </location>
</feature>
<dbReference type="STRING" id="1661398.A0A482WDZ3"/>
<feature type="compositionally biased region" description="Low complexity" evidence="1">
    <location>
        <begin position="1568"/>
        <end position="1579"/>
    </location>
</feature>
<feature type="region of interest" description="Disordered" evidence="1">
    <location>
        <begin position="1143"/>
        <end position="1179"/>
    </location>
</feature>
<feature type="signal peptide" evidence="2">
    <location>
        <begin position="1"/>
        <end position="25"/>
    </location>
</feature>
<keyword evidence="4" id="KW-1185">Reference proteome</keyword>
<sequence>MKNDIVRKFQWILVISLHLLSTIKAQNARSYDTNEWIPIAPTNEPDSTKKAEGRVLTLDTPNQNFFPDNDYTRKRPQSQQYLREAPYQKGSNNVRQPKVDQPYKFEPVLPLQSPQFIQQPQFIQPQVQQPQYVQPVQQQVPYVQPPTQEQVLSQQLLAPPRGNFYDPSKAQRFEIPINNSFYQSLNPGSINQELVGAIQNNQNIHHIALTTTTTKPKEEKESVQLLYVPLENLKPSLPVTPRIQTVATKPAATAAEEKKLPNLQNHKQFQLDNIENDFVKQALAAHKLQQQLLLGQPLLLQTTTTARPKKRKPHQPPLAVYMEKQGSADVKDVLEVLKHAKSISVQDSVGPNSPQVFVGPSNLKQAEAYVKFPLPYLSNVQGNRIERKVEQLPFFVAPLSYKTPEGYSKIPLPSPHVGSVVVSTKDDLHEKHPEPTRQQQATQNQIVQDFDIKQPFPTYRQEVKPDSYLLGQNNLQQNRNGLLGLENEFLAGLRLNGAQSYETTSPKDFLADYQVNSKGNIGEDYEQTPSKDFVPNTSQNYQQTPSKGFVPNTSQNYQQSPSKDFVPNISQNYQQTPSKDFIPNISQNYRQTPVKDFIPNYQLDSAPQFYQTTPSYQSDGKTNIQNNYQIPNYQPNLKEPPPTQNTKDLIRNYDIPSLPVESKTSFIPNYQLEAKPQINQFSSSVEPSFVTPKTQSNLFAFSEEPIKQTTTEAAPPVPQNQFKLIQNTESPFVVPEYNSRNNNQQDPYRQVINQYEIEQINNQFGEVKYTTEVETIPANVYKLQSDKLEPVFIQNQTPVQQQVLNQQALEQQVFHGTISTRQNADVERPVELQQPGLAPLVYNGGQNPQEQEPSPQINPYLPGLINNLQDQSVRPLLVPNLLVPTTEKISTTSLQPATEEIREIITSTEAPRIETTTHRRSRGRMRANSVRHSTSSPRRTSRRRPTHTRPTTERQVVRTTTEIIPTYEPTKRTINHRQRFRTRGRPLPKDFPATERVAQTTENAFKQPPLEGGFQASSGDPLPQSYYQFDHIIENQQVVTIKPDQISEEKPLKEYHQVYDLPPQTSTEQVPETTSTTSKPVVDIQITHPLQEAAREPVIAAKPREEAQFVSRIQSNIQSGGVIHNNRNDDSTTRASVRLRGRSRSRGRFSSTTVRPITTTTTTTTTTTPKPQEEEEEEEEDFYGFIRSPNFNRPSSLVYTTTQQPIQLYSSSYKESPKTLIQLEDEDVSLDQNPDYESVPVRFVGEIRPKYTTTPTTTTTTTESQEYSTQAPRFRTRARIRVPNRKTTAQPAYNEVNSQKLDDQVTRRSSNVIRSRSRGKSHFKLPENLTPKPDDHDVEGGNYPSAYTKGKELTTEKPSGFQITIDPYEEEADGDQEPHYSLYSPTVLKNTDTEWVEASILPSPNDLQIDDKQMYVDSSEEQATLKSEEDEITTTTAKTGEITKRRKGGRKRGVWKLVKQRPVDPFETAESQNYYSILNNFDEIGKEKPSTTTTTTTTEGSILDAIYNIFGLASKGSAYEHPSQVNKTTILPRHEEITTTTVPPTFPEEYTEETITQEIQQDDENQEESTITPQTTTTTENFIKNYDVEPWDMKEIKTSTSTEVSHETEICYKGKCVKSKEDDTSS</sequence>
<feature type="compositionally biased region" description="Low complexity" evidence="1">
    <location>
        <begin position="1252"/>
        <end position="1262"/>
    </location>
</feature>